<evidence type="ECO:0000313" key="3">
    <source>
        <dbReference type="EMBL" id="MBO8472717.1"/>
    </source>
</evidence>
<dbReference type="AlphaFoldDB" id="A0A9D9IH58"/>
<comment type="caution">
    <text evidence="3">The sequence shown here is derived from an EMBL/GenBank/DDBJ whole genome shotgun (WGS) entry which is preliminary data.</text>
</comment>
<dbReference type="InterPro" id="IPR013783">
    <property type="entry name" value="Ig-like_fold"/>
</dbReference>
<name>A0A9D9IH58_9BACT</name>
<dbReference type="Pfam" id="PF13004">
    <property type="entry name" value="BACON"/>
    <property type="match status" value="1"/>
</dbReference>
<reference evidence="3" key="2">
    <citation type="journal article" date="2021" name="PeerJ">
        <title>Extensive microbial diversity within the chicken gut microbiome revealed by metagenomics and culture.</title>
        <authorList>
            <person name="Gilroy R."/>
            <person name="Ravi A."/>
            <person name="Getino M."/>
            <person name="Pursley I."/>
            <person name="Horton D.L."/>
            <person name="Alikhan N.F."/>
            <person name="Baker D."/>
            <person name="Gharbi K."/>
            <person name="Hall N."/>
            <person name="Watson M."/>
            <person name="Adriaenssens E.M."/>
            <person name="Foster-Nyarko E."/>
            <person name="Jarju S."/>
            <person name="Secka A."/>
            <person name="Antonio M."/>
            <person name="Oren A."/>
            <person name="Chaudhuri R.R."/>
            <person name="La Ragione R."/>
            <person name="Hildebrand F."/>
            <person name="Pallen M.J."/>
        </authorList>
    </citation>
    <scope>NUCLEOTIDE SEQUENCE</scope>
    <source>
        <strain evidence="3">B1-8020</strain>
    </source>
</reference>
<sequence length="536" mass="58222">MKKFYLFMALFLGFAMASCTPEPDIVVEPSALEFTAAAGQQTITVSGVSGEISAVVSEDATSWCTATVNATRVIVDVKGNDQKDSRTATVTISYRNANRNVTVTQSGLDMNLDGILSEVKAPAAGGVVSLGTVVSDVKPEVNFDVDWISEPAVSESGEVTINVASTQETREAVVTVGIGETSKEVKVSQVFDMGLSLKAEILEQGILTSTVNIIAEALGSTADFAFGVFNPDMLMADDDEFVDALKSGYGSNQGVYNKEFYDEQLQLAGQFVFELDNGQTYILAGVAIDAEDNWSDELVRVEIKLDPNSPDAKYDLWIGEWNWEVTFQDGTKQVYPVTIQEDPNDNPVFYIEGFNGITMEEAGWQVFAVYDSADGKADMVFQTQQVGTWENGYIFVLCPGVNIDSEGINFYLNLGTEIARGVLSSDNTTASFTATEFDAVDENQNPFKETAEALLVLATPDGGNSWSMYAPSSIDDENPDYYSMNKLWFLPYGIEKTASGSSVASTSFRKVYDKGGVRVATDFYTTFNTASNKVVF</sequence>
<feature type="chain" id="PRO_5038516067" evidence="1">
    <location>
        <begin position="18"/>
        <end position="536"/>
    </location>
</feature>
<reference evidence="3" key="1">
    <citation type="submission" date="2020-10" db="EMBL/GenBank/DDBJ databases">
        <authorList>
            <person name="Gilroy R."/>
        </authorList>
    </citation>
    <scope>NUCLEOTIDE SEQUENCE</scope>
    <source>
        <strain evidence="3">B1-8020</strain>
    </source>
</reference>
<keyword evidence="1" id="KW-0732">Signal</keyword>
<dbReference type="InterPro" id="IPR024361">
    <property type="entry name" value="BACON"/>
</dbReference>
<feature type="domain" description="BACON" evidence="2">
    <location>
        <begin position="55"/>
        <end position="106"/>
    </location>
</feature>
<dbReference type="PROSITE" id="PS51257">
    <property type="entry name" value="PROKAR_LIPOPROTEIN"/>
    <property type="match status" value="1"/>
</dbReference>
<feature type="signal peptide" evidence="1">
    <location>
        <begin position="1"/>
        <end position="17"/>
    </location>
</feature>
<evidence type="ECO:0000256" key="1">
    <source>
        <dbReference type="SAM" id="SignalP"/>
    </source>
</evidence>
<evidence type="ECO:0000313" key="4">
    <source>
        <dbReference type="Proteomes" id="UP000823604"/>
    </source>
</evidence>
<dbReference type="Proteomes" id="UP000823604">
    <property type="component" value="Unassembled WGS sequence"/>
</dbReference>
<gene>
    <name evidence="3" type="ORF">IAB81_03705</name>
</gene>
<organism evidence="3 4">
    <name type="scientific">Candidatus Merdivivens pullicola</name>
    <dbReference type="NCBI Taxonomy" id="2840872"/>
    <lineage>
        <taxon>Bacteria</taxon>
        <taxon>Pseudomonadati</taxon>
        <taxon>Bacteroidota</taxon>
        <taxon>Bacteroidia</taxon>
        <taxon>Bacteroidales</taxon>
        <taxon>Muribaculaceae</taxon>
        <taxon>Muribaculaceae incertae sedis</taxon>
        <taxon>Candidatus Merdivivens</taxon>
    </lineage>
</organism>
<evidence type="ECO:0000259" key="2">
    <source>
        <dbReference type="Pfam" id="PF13004"/>
    </source>
</evidence>
<dbReference type="CDD" id="cd14948">
    <property type="entry name" value="BACON"/>
    <property type="match status" value="1"/>
</dbReference>
<proteinExistence type="predicted"/>
<protein>
    <submittedName>
        <fullName evidence="3">BACON domain-containing protein</fullName>
    </submittedName>
</protein>
<accession>A0A9D9IH58</accession>
<dbReference type="EMBL" id="JADIMA010000036">
    <property type="protein sequence ID" value="MBO8472717.1"/>
    <property type="molecule type" value="Genomic_DNA"/>
</dbReference>
<dbReference type="Gene3D" id="2.60.40.10">
    <property type="entry name" value="Immunoglobulins"/>
    <property type="match status" value="1"/>
</dbReference>